<protein>
    <submittedName>
        <fullName evidence="1">Uncharacterized protein</fullName>
    </submittedName>
</protein>
<evidence type="ECO:0000313" key="1">
    <source>
        <dbReference type="EMBL" id="KAK4736469.1"/>
    </source>
</evidence>
<dbReference type="Proteomes" id="UP001311915">
    <property type="component" value="Unassembled WGS sequence"/>
</dbReference>
<dbReference type="EMBL" id="JAWPEI010000001">
    <property type="protein sequence ID" value="KAK4736469.1"/>
    <property type="molecule type" value="Genomic_DNA"/>
</dbReference>
<evidence type="ECO:0000313" key="2">
    <source>
        <dbReference type="Proteomes" id="UP001311915"/>
    </source>
</evidence>
<sequence length="263" mass="30883">MEPFQDPSVLDHFWRKLGSDNAGVNCSAKIWYFWRSDYMWNKYCKKLHPVMVHSALYFTEGEHAQEEEVEVKNFVINGGWNEQKLKAVISDEMVHHIIMNIRPPGTEAILDKAWRVQSSKGDFTVKSTFHILRRKKAEKDWTTDDNLKRMRVQVASKCYCCEKGEIETMSHLLLTFASCVGININGLNLKQLIYRWWEHKMSTKLDQILKAIPAIIMWELWKRRNAKRHKKEISYQYIKGNPGQSAYEFCLRDSSGDLIYAEA</sequence>
<reference evidence="1 2" key="1">
    <citation type="submission" date="2023-10" db="EMBL/GenBank/DDBJ databases">
        <title>Genome-Wide Identification Analysis in wild type Solanum Pinnatisectum Reveals Some Genes Defensing Phytophthora Infestans.</title>
        <authorList>
            <person name="Sun C."/>
        </authorList>
    </citation>
    <scope>NUCLEOTIDE SEQUENCE [LARGE SCALE GENOMIC DNA]</scope>
    <source>
        <strain evidence="1">LQN</strain>
        <tissue evidence="1">Leaf</tissue>
    </source>
</reference>
<accession>A0AAV9MH85</accession>
<name>A0AAV9MH85_9SOLN</name>
<gene>
    <name evidence="1" type="ORF">R3W88_000166</name>
</gene>
<comment type="caution">
    <text evidence="1">The sequence shown here is derived from an EMBL/GenBank/DDBJ whole genome shotgun (WGS) entry which is preliminary data.</text>
</comment>
<dbReference type="AlphaFoldDB" id="A0AAV9MH85"/>
<keyword evidence="2" id="KW-1185">Reference proteome</keyword>
<organism evidence="1 2">
    <name type="scientific">Solanum pinnatisectum</name>
    <name type="common">tansyleaf nightshade</name>
    <dbReference type="NCBI Taxonomy" id="50273"/>
    <lineage>
        <taxon>Eukaryota</taxon>
        <taxon>Viridiplantae</taxon>
        <taxon>Streptophyta</taxon>
        <taxon>Embryophyta</taxon>
        <taxon>Tracheophyta</taxon>
        <taxon>Spermatophyta</taxon>
        <taxon>Magnoliopsida</taxon>
        <taxon>eudicotyledons</taxon>
        <taxon>Gunneridae</taxon>
        <taxon>Pentapetalae</taxon>
        <taxon>asterids</taxon>
        <taxon>lamiids</taxon>
        <taxon>Solanales</taxon>
        <taxon>Solanaceae</taxon>
        <taxon>Solanoideae</taxon>
        <taxon>Solaneae</taxon>
        <taxon>Solanum</taxon>
    </lineage>
</organism>
<proteinExistence type="predicted"/>